<comment type="caution">
    <text evidence="1">The sequence shown here is derived from an EMBL/GenBank/DDBJ whole genome shotgun (WGS) entry which is preliminary data.</text>
</comment>
<proteinExistence type="predicted"/>
<accession>A0AAD6RQG7</accession>
<gene>
    <name evidence="1" type="ORF">NC653_003008</name>
</gene>
<dbReference type="Proteomes" id="UP001164929">
    <property type="component" value="Chromosome 1"/>
</dbReference>
<name>A0AAD6RQG7_9ROSI</name>
<organism evidence="1 2">
    <name type="scientific">Populus alba x Populus x berolinensis</name>
    <dbReference type="NCBI Taxonomy" id="444605"/>
    <lineage>
        <taxon>Eukaryota</taxon>
        <taxon>Viridiplantae</taxon>
        <taxon>Streptophyta</taxon>
        <taxon>Embryophyta</taxon>
        <taxon>Tracheophyta</taxon>
        <taxon>Spermatophyta</taxon>
        <taxon>Magnoliopsida</taxon>
        <taxon>eudicotyledons</taxon>
        <taxon>Gunneridae</taxon>
        <taxon>Pentapetalae</taxon>
        <taxon>rosids</taxon>
        <taxon>fabids</taxon>
        <taxon>Malpighiales</taxon>
        <taxon>Salicaceae</taxon>
        <taxon>Saliceae</taxon>
        <taxon>Populus</taxon>
    </lineage>
</organism>
<evidence type="ECO:0000313" key="2">
    <source>
        <dbReference type="Proteomes" id="UP001164929"/>
    </source>
</evidence>
<reference evidence="1 2" key="1">
    <citation type="journal article" date="2023" name="Mol. Ecol. Resour.">
        <title>Chromosome-level genome assembly of a triploid poplar Populus alba 'Berolinensis'.</title>
        <authorList>
            <person name="Chen S."/>
            <person name="Yu Y."/>
            <person name="Wang X."/>
            <person name="Wang S."/>
            <person name="Zhang T."/>
            <person name="Zhou Y."/>
            <person name="He R."/>
            <person name="Meng N."/>
            <person name="Wang Y."/>
            <person name="Liu W."/>
            <person name="Liu Z."/>
            <person name="Liu J."/>
            <person name="Guo Q."/>
            <person name="Huang H."/>
            <person name="Sederoff R.R."/>
            <person name="Wang G."/>
            <person name="Qu G."/>
            <person name="Chen S."/>
        </authorList>
    </citation>
    <scope>NUCLEOTIDE SEQUENCE [LARGE SCALE GENOMIC DNA]</scope>
    <source>
        <strain evidence="1">SC-2020</strain>
    </source>
</reference>
<sequence length="78" mass="8856">MPPKIDAVNFHPKQSTTKNCLTNYNFPWSETHQTISQPNKTHYASAVVLLHTLNSPPSRSEVVLSLNRLLVCTDTYRC</sequence>
<dbReference type="EMBL" id="JAQIZT010000001">
    <property type="protein sequence ID" value="KAJ7013157.1"/>
    <property type="molecule type" value="Genomic_DNA"/>
</dbReference>
<dbReference type="AlphaFoldDB" id="A0AAD6RQG7"/>
<protein>
    <submittedName>
        <fullName evidence="1">Uncharacterized protein</fullName>
    </submittedName>
</protein>
<keyword evidence="2" id="KW-1185">Reference proteome</keyword>
<evidence type="ECO:0000313" key="1">
    <source>
        <dbReference type="EMBL" id="KAJ7013157.1"/>
    </source>
</evidence>